<dbReference type="Proteomes" id="UP000736583">
    <property type="component" value="Unassembled WGS sequence"/>
</dbReference>
<dbReference type="NCBIfam" id="TIGR01484">
    <property type="entry name" value="HAD-SF-IIB"/>
    <property type="match status" value="1"/>
</dbReference>
<dbReference type="SFLD" id="SFLDG01144">
    <property type="entry name" value="C2.B.4:_PGP_Like"/>
    <property type="match status" value="1"/>
</dbReference>
<comment type="caution">
    <text evidence="1">The sequence shown here is derived from an EMBL/GenBank/DDBJ whole genome shotgun (WGS) entry which is preliminary data.</text>
</comment>
<proteinExistence type="predicted"/>
<dbReference type="InterPro" id="IPR000150">
    <property type="entry name" value="Cof"/>
</dbReference>
<dbReference type="InterPro" id="IPR006379">
    <property type="entry name" value="HAD-SF_hydro_IIB"/>
</dbReference>
<keyword evidence="1" id="KW-0378">Hydrolase</keyword>
<gene>
    <name evidence="1" type="ORF">KQI89_15385</name>
</gene>
<dbReference type="SFLD" id="SFLDS00003">
    <property type="entry name" value="Haloacid_Dehalogenase"/>
    <property type="match status" value="1"/>
</dbReference>
<dbReference type="CDD" id="cd07518">
    <property type="entry name" value="HAD_YbiV-Like"/>
    <property type="match status" value="1"/>
</dbReference>
<dbReference type="PANTHER" id="PTHR10000:SF8">
    <property type="entry name" value="HAD SUPERFAMILY HYDROLASE-LIKE, TYPE 3"/>
    <property type="match status" value="1"/>
</dbReference>
<organism evidence="1 2">
    <name type="scientific">Clostridium simiarum</name>
    <dbReference type="NCBI Taxonomy" id="2841506"/>
    <lineage>
        <taxon>Bacteria</taxon>
        <taxon>Bacillati</taxon>
        <taxon>Bacillota</taxon>
        <taxon>Clostridia</taxon>
        <taxon>Eubacteriales</taxon>
        <taxon>Clostridiaceae</taxon>
        <taxon>Clostridium</taxon>
    </lineage>
</organism>
<dbReference type="RefSeq" id="WP_216457816.1">
    <property type="nucleotide sequence ID" value="NZ_JAHLQL010000007.1"/>
</dbReference>
<keyword evidence="2" id="KW-1185">Reference proteome</keyword>
<name>A0ABS6F3N6_9CLOT</name>
<reference evidence="1 2" key="1">
    <citation type="submission" date="2021-06" db="EMBL/GenBank/DDBJ databases">
        <authorList>
            <person name="Sun Q."/>
            <person name="Li D."/>
        </authorList>
    </citation>
    <scope>NUCLEOTIDE SEQUENCE [LARGE SCALE GENOMIC DNA]</scope>
    <source>
        <strain evidence="1 2">MSJ-4</strain>
    </source>
</reference>
<dbReference type="Pfam" id="PF08282">
    <property type="entry name" value="Hydrolase_3"/>
    <property type="match status" value="1"/>
</dbReference>
<dbReference type="SFLD" id="SFLDG01140">
    <property type="entry name" value="C2.B:_Phosphomannomutase_and_P"/>
    <property type="match status" value="1"/>
</dbReference>
<accession>A0ABS6F3N6</accession>
<sequence length="260" mass="30171">MIKLIATDMDGTLLDENGEMPKEFYKVFQDMVDKDIKFAVASGRQYHQLKYSFRELNHDIIYIAENGTIVMYEDEELYANVIDKSYVSEIIEDVKPIKDAYLVLCGKKSAYTTTDREDILKEMHRYYHELKVVEDLHKVEDDILKTAILDLKGSEDNINKILSPKWSDRLKVTVSSFEWLDIYNKDANKGEAVKLIQKKFNIDEIETAIFGDYFNDVEMLSAGYYSYAMENAPEGVKKHARFIAKSNKENGVLEKIKELI</sequence>
<evidence type="ECO:0000313" key="2">
    <source>
        <dbReference type="Proteomes" id="UP000736583"/>
    </source>
</evidence>
<dbReference type="NCBIfam" id="TIGR00099">
    <property type="entry name" value="Cof-subfamily"/>
    <property type="match status" value="1"/>
</dbReference>
<dbReference type="EMBL" id="JAHLQL010000007">
    <property type="protein sequence ID" value="MBU5593131.1"/>
    <property type="molecule type" value="Genomic_DNA"/>
</dbReference>
<protein>
    <submittedName>
        <fullName evidence="1">HAD family hydrolase</fullName>
    </submittedName>
</protein>
<evidence type="ECO:0000313" key="1">
    <source>
        <dbReference type="EMBL" id="MBU5593131.1"/>
    </source>
</evidence>
<dbReference type="GO" id="GO:0016787">
    <property type="term" value="F:hydrolase activity"/>
    <property type="evidence" value="ECO:0007669"/>
    <property type="project" value="UniProtKB-KW"/>
</dbReference>
<dbReference type="PANTHER" id="PTHR10000">
    <property type="entry name" value="PHOSPHOSERINE PHOSPHATASE"/>
    <property type="match status" value="1"/>
</dbReference>